<keyword evidence="6 7" id="KW-0349">Heme</keyword>
<dbReference type="GO" id="GO:0005506">
    <property type="term" value="F:iron ion binding"/>
    <property type="evidence" value="ECO:0007669"/>
    <property type="project" value="InterPro"/>
</dbReference>
<dbReference type="Proteomes" id="UP000039865">
    <property type="component" value="Unassembled WGS sequence"/>
</dbReference>
<feature type="binding site" description="axial binding residue" evidence="6">
    <location>
        <position position="382"/>
    </location>
    <ligand>
        <name>heme</name>
        <dbReference type="ChEBI" id="CHEBI:30413"/>
    </ligand>
    <ligandPart>
        <name>Fe</name>
        <dbReference type="ChEBI" id="CHEBI:18248"/>
    </ligandPart>
</feature>
<evidence type="ECO:0000313" key="9">
    <source>
        <dbReference type="Proteomes" id="UP000039865"/>
    </source>
</evidence>
<comment type="similarity">
    <text evidence="7">Belongs to the cytochrome P450 family.</text>
</comment>
<reference evidence="8 9" key="1">
    <citation type="submission" date="2014-06" db="EMBL/GenBank/DDBJ databases">
        <authorList>
            <person name="Swart Estienne"/>
        </authorList>
    </citation>
    <scope>NUCLEOTIDE SEQUENCE [LARGE SCALE GENOMIC DNA]</scope>
    <source>
        <strain evidence="8 9">130c</strain>
    </source>
</reference>
<dbReference type="OMA" id="AYMVGRC"/>
<dbReference type="PRINTS" id="PR00463">
    <property type="entry name" value="EP450I"/>
</dbReference>
<dbReference type="InterPro" id="IPR017972">
    <property type="entry name" value="Cyt_P450_CS"/>
</dbReference>
<dbReference type="PANTHER" id="PTHR24303">
    <property type="entry name" value="HEME-BINDING MONOOXYGENASE FAMILY"/>
    <property type="match status" value="1"/>
</dbReference>
<accession>A0A078ACL7</accession>
<dbReference type="Gene3D" id="1.10.630.10">
    <property type="entry name" value="Cytochrome P450"/>
    <property type="match status" value="1"/>
</dbReference>
<keyword evidence="3 7" id="KW-0560">Oxidoreductase</keyword>
<evidence type="ECO:0000256" key="5">
    <source>
        <dbReference type="ARBA" id="ARBA00023033"/>
    </source>
</evidence>
<dbReference type="PROSITE" id="PS00086">
    <property type="entry name" value="CYTOCHROME_P450"/>
    <property type="match status" value="1"/>
</dbReference>
<evidence type="ECO:0000313" key="8">
    <source>
        <dbReference type="EMBL" id="CDW79606.1"/>
    </source>
</evidence>
<organism evidence="8 9">
    <name type="scientific">Stylonychia lemnae</name>
    <name type="common">Ciliate</name>
    <dbReference type="NCBI Taxonomy" id="5949"/>
    <lineage>
        <taxon>Eukaryota</taxon>
        <taxon>Sar</taxon>
        <taxon>Alveolata</taxon>
        <taxon>Ciliophora</taxon>
        <taxon>Intramacronucleata</taxon>
        <taxon>Spirotrichea</taxon>
        <taxon>Stichotrichia</taxon>
        <taxon>Sporadotrichida</taxon>
        <taxon>Oxytrichidae</taxon>
        <taxon>Stylonychinae</taxon>
        <taxon>Stylonychia</taxon>
    </lineage>
</organism>
<dbReference type="OrthoDB" id="2789670at2759"/>
<keyword evidence="5 7" id="KW-0503">Monooxygenase</keyword>
<evidence type="ECO:0000256" key="2">
    <source>
        <dbReference type="ARBA" id="ARBA00022723"/>
    </source>
</evidence>
<dbReference type="InterPro" id="IPR001128">
    <property type="entry name" value="Cyt_P450"/>
</dbReference>
<protein>
    <submittedName>
        <fullName evidence="8">Cytochrome p450</fullName>
    </submittedName>
</protein>
<sequence length="437" mass="50998">MVNEDFSDQEQICVGIELGTQFNFYIRDINFPQSLYQQNKVKFDKDPSLQSALGALGKSFVFVSKDSDYWKKVRPAVTKSLYTDNRDEIYEQIKQKIIKEVESNPFKLDTEYNYLPDLLNIMSSALSKSFYEVDLSKDLISQLQNGNMIKRSVSESLINSFKVQFIKTFDKLNMIFPFLMQYGIGVSNSEQTYNQSQINKYFQKIIAINKKQQGSNQNHKVIQNLIKHIQLPDEQLSIELCLFWLGILDNTLSSLNNTLQLLASNPTPRHKLEDLIQNGSQKDQLEYARLCILESLRMFSTNPFSSPQGILSDGQIGEYYFKKGDIIRIDYDYIHYHKDIWQRPQEYIPERFDFNNPLYLQPNGKKRGIYSFLAFGSGKRICPGADFIENVGAIFLIELMKRYRFENLGNSVFMNLYQLYKPNIQMMVKKQKNTDIF</sequence>
<dbReference type="CDD" id="cd00302">
    <property type="entry name" value="cytochrome_P450"/>
    <property type="match status" value="1"/>
</dbReference>
<proteinExistence type="inferred from homology"/>
<dbReference type="GO" id="GO:0016705">
    <property type="term" value="F:oxidoreductase activity, acting on paired donors, with incorporation or reduction of molecular oxygen"/>
    <property type="evidence" value="ECO:0007669"/>
    <property type="project" value="InterPro"/>
</dbReference>
<keyword evidence="2 6" id="KW-0479">Metal-binding</keyword>
<evidence type="ECO:0000256" key="4">
    <source>
        <dbReference type="ARBA" id="ARBA00023004"/>
    </source>
</evidence>
<dbReference type="AlphaFoldDB" id="A0A078ACL7"/>
<name>A0A078ACL7_STYLE</name>
<dbReference type="EMBL" id="CCKQ01008163">
    <property type="protein sequence ID" value="CDW79606.1"/>
    <property type="molecule type" value="Genomic_DNA"/>
</dbReference>
<dbReference type="InterPro" id="IPR002401">
    <property type="entry name" value="Cyt_P450_E_grp-I"/>
</dbReference>
<evidence type="ECO:0000256" key="6">
    <source>
        <dbReference type="PIRSR" id="PIRSR602401-1"/>
    </source>
</evidence>
<keyword evidence="9" id="KW-1185">Reference proteome</keyword>
<evidence type="ECO:0000256" key="3">
    <source>
        <dbReference type="ARBA" id="ARBA00023002"/>
    </source>
</evidence>
<dbReference type="InterPro" id="IPR036396">
    <property type="entry name" value="Cyt_P450_sf"/>
</dbReference>
<comment type="cofactor">
    <cofactor evidence="1 6">
        <name>heme</name>
        <dbReference type="ChEBI" id="CHEBI:30413"/>
    </cofactor>
</comment>
<keyword evidence="4 6" id="KW-0408">Iron</keyword>
<dbReference type="SUPFAM" id="SSF48264">
    <property type="entry name" value="Cytochrome P450"/>
    <property type="match status" value="1"/>
</dbReference>
<dbReference type="Pfam" id="PF00067">
    <property type="entry name" value="p450"/>
    <property type="match status" value="1"/>
</dbReference>
<gene>
    <name evidence="8" type="primary">Contig9306.g9944</name>
    <name evidence="8" type="ORF">STYLEM_8596</name>
</gene>
<evidence type="ECO:0000256" key="7">
    <source>
        <dbReference type="RuleBase" id="RU000461"/>
    </source>
</evidence>
<dbReference type="InParanoid" id="A0A078ACL7"/>
<dbReference type="GO" id="GO:0004497">
    <property type="term" value="F:monooxygenase activity"/>
    <property type="evidence" value="ECO:0007669"/>
    <property type="project" value="UniProtKB-KW"/>
</dbReference>
<dbReference type="PANTHER" id="PTHR24303:SF31">
    <property type="entry name" value="CYTOCHROME P450 307A1-RELATED"/>
    <property type="match status" value="1"/>
</dbReference>
<evidence type="ECO:0000256" key="1">
    <source>
        <dbReference type="ARBA" id="ARBA00001971"/>
    </source>
</evidence>
<dbReference type="GO" id="GO:0020037">
    <property type="term" value="F:heme binding"/>
    <property type="evidence" value="ECO:0007669"/>
    <property type="project" value="InterPro"/>
</dbReference>